<dbReference type="Pfam" id="PF13614">
    <property type="entry name" value="AAA_31"/>
    <property type="match status" value="1"/>
</dbReference>
<dbReference type="SUPFAM" id="SSF52540">
    <property type="entry name" value="P-loop containing nucleoside triphosphate hydrolases"/>
    <property type="match status" value="1"/>
</dbReference>
<reference evidence="9 10" key="1">
    <citation type="submission" date="2019-12" db="EMBL/GenBank/DDBJ databases">
        <title>Genomic-based taxomic classification of the family Erythrobacteraceae.</title>
        <authorList>
            <person name="Xu L."/>
        </authorList>
    </citation>
    <scope>NUCLEOTIDE SEQUENCE [LARGE SCALE GENOMIC DNA]</scope>
    <source>
        <strain evidence="9 10">JCM 10282</strain>
    </source>
</reference>
<dbReference type="InterPro" id="IPR050445">
    <property type="entry name" value="Bact_polysacc_biosynth/exp"/>
</dbReference>
<keyword evidence="2" id="KW-0547">Nucleotide-binding</keyword>
<evidence type="ECO:0000256" key="3">
    <source>
        <dbReference type="ARBA" id="ARBA00022777"/>
    </source>
</evidence>
<dbReference type="AlphaFoldDB" id="A0A6I4UJD6"/>
<gene>
    <name evidence="8" type="ORF">FHS52_001887</name>
    <name evidence="9" type="ORF">GRI59_10280</name>
</gene>
<feature type="compositionally biased region" description="Pro residues" evidence="6">
    <location>
        <begin position="31"/>
        <end position="40"/>
    </location>
</feature>
<dbReference type="EMBL" id="WTYB01000002">
    <property type="protein sequence ID" value="MXP38992.1"/>
    <property type="molecule type" value="Genomic_DNA"/>
</dbReference>
<feature type="region of interest" description="Disordered" evidence="6">
    <location>
        <begin position="26"/>
        <end position="61"/>
    </location>
</feature>
<organism evidence="9 10">
    <name type="scientific">Erythrobacter ramosus</name>
    <dbReference type="NCBI Taxonomy" id="35811"/>
    <lineage>
        <taxon>Bacteria</taxon>
        <taxon>Pseudomonadati</taxon>
        <taxon>Pseudomonadota</taxon>
        <taxon>Alphaproteobacteria</taxon>
        <taxon>Sphingomonadales</taxon>
        <taxon>Erythrobacteraceae</taxon>
        <taxon>Erythrobacter/Porphyrobacter group</taxon>
        <taxon>Erythrobacter</taxon>
    </lineage>
</organism>
<evidence type="ECO:0000313" key="10">
    <source>
        <dbReference type="Proteomes" id="UP000430021"/>
    </source>
</evidence>
<reference evidence="8 11" key="2">
    <citation type="submission" date="2020-08" db="EMBL/GenBank/DDBJ databases">
        <title>Genomic Encyclopedia of Type Strains, Phase IV (KMG-IV): sequencing the most valuable type-strain genomes for metagenomic binning, comparative biology and taxonomic classification.</title>
        <authorList>
            <person name="Goeker M."/>
        </authorList>
    </citation>
    <scope>NUCLEOTIDE SEQUENCE [LARGE SCALE GENOMIC DNA]</scope>
    <source>
        <strain evidence="8 11">DSM 8510</strain>
    </source>
</reference>
<evidence type="ECO:0000313" key="9">
    <source>
        <dbReference type="EMBL" id="MXP38992.1"/>
    </source>
</evidence>
<dbReference type="OrthoDB" id="9775724at2"/>
<protein>
    <submittedName>
        <fullName evidence="9">AAA family ATPase</fullName>
    </submittedName>
    <submittedName>
        <fullName evidence="8">Mrp family chromosome partitioning ATPase</fullName>
    </submittedName>
</protein>
<dbReference type="Gene3D" id="3.40.50.300">
    <property type="entry name" value="P-loop containing nucleotide triphosphate hydrolases"/>
    <property type="match status" value="1"/>
</dbReference>
<dbReference type="PANTHER" id="PTHR32309:SF31">
    <property type="entry name" value="CAPSULAR EXOPOLYSACCHARIDE FAMILY"/>
    <property type="match status" value="1"/>
</dbReference>
<dbReference type="PANTHER" id="PTHR32309">
    <property type="entry name" value="TYROSINE-PROTEIN KINASE"/>
    <property type="match status" value="1"/>
</dbReference>
<accession>A0A6I4UJD6</accession>
<dbReference type="InterPro" id="IPR025669">
    <property type="entry name" value="AAA_dom"/>
</dbReference>
<keyword evidence="4" id="KW-0067">ATP-binding</keyword>
<evidence type="ECO:0000313" key="8">
    <source>
        <dbReference type="EMBL" id="MBB3775918.1"/>
    </source>
</evidence>
<dbReference type="InterPro" id="IPR005702">
    <property type="entry name" value="Wzc-like_C"/>
</dbReference>
<evidence type="ECO:0000256" key="5">
    <source>
        <dbReference type="ARBA" id="ARBA00023137"/>
    </source>
</evidence>
<sequence length="329" mass="34449">MTDQGKINREGARPASLFERADAAFGLGPVRTPPVPPVPSVPEALRRAPAPQPAPQAPVAPQPVAFAKPEPVAAPAAPQPEAPRAVAFGGPLVHIDREHLRDGGLIVPEDPVTGLLEEFRIVKRELLADARAGASPLARRILVCSPHPGEGKTYCATNLAIALAAERGLEVLLVDADVVKPSVALRLGIDVEQGLMDALADPSIRPESLVIRTDIEGLFVLPAGTATSLDAEYLASARTGEVLDRLTQGAPDRIVIFDTPPALAASPAAELAQHVGQALLVVRADETSRAALEDAQQLLSACGDIKLLLNAARYSPSGRRFGTYGTKGK</sequence>
<evidence type="ECO:0000259" key="7">
    <source>
        <dbReference type="Pfam" id="PF13614"/>
    </source>
</evidence>
<name>A0A6I4UJD6_9SPHN</name>
<evidence type="ECO:0000256" key="2">
    <source>
        <dbReference type="ARBA" id="ARBA00022741"/>
    </source>
</evidence>
<dbReference type="EMBL" id="JACICE010000002">
    <property type="protein sequence ID" value="MBB3775918.1"/>
    <property type="molecule type" value="Genomic_DNA"/>
</dbReference>
<keyword evidence="5" id="KW-0829">Tyrosine-protein kinase</keyword>
<proteinExistence type="predicted"/>
<dbReference type="Proteomes" id="UP000548685">
    <property type="component" value="Unassembled WGS sequence"/>
</dbReference>
<dbReference type="RefSeq" id="WP_160761076.1">
    <property type="nucleotide sequence ID" value="NZ_BAAADZ010000010.1"/>
</dbReference>
<dbReference type="CDD" id="cd05387">
    <property type="entry name" value="BY-kinase"/>
    <property type="match status" value="1"/>
</dbReference>
<keyword evidence="1" id="KW-0808">Transferase</keyword>
<keyword evidence="3" id="KW-0418">Kinase</keyword>
<dbReference type="InterPro" id="IPR027417">
    <property type="entry name" value="P-loop_NTPase"/>
</dbReference>
<evidence type="ECO:0000256" key="6">
    <source>
        <dbReference type="SAM" id="MobiDB-lite"/>
    </source>
</evidence>
<evidence type="ECO:0000313" key="11">
    <source>
        <dbReference type="Proteomes" id="UP000548685"/>
    </source>
</evidence>
<evidence type="ECO:0000256" key="1">
    <source>
        <dbReference type="ARBA" id="ARBA00022679"/>
    </source>
</evidence>
<dbReference type="Proteomes" id="UP000430021">
    <property type="component" value="Unassembled WGS sequence"/>
</dbReference>
<evidence type="ECO:0000256" key="4">
    <source>
        <dbReference type="ARBA" id="ARBA00022840"/>
    </source>
</evidence>
<feature type="compositionally biased region" description="Pro residues" evidence="6">
    <location>
        <begin position="50"/>
        <end position="61"/>
    </location>
</feature>
<keyword evidence="11" id="KW-1185">Reference proteome</keyword>
<comment type="caution">
    <text evidence="9">The sequence shown here is derived from an EMBL/GenBank/DDBJ whole genome shotgun (WGS) entry which is preliminary data.</text>
</comment>
<feature type="domain" description="AAA" evidence="7">
    <location>
        <begin position="143"/>
        <end position="308"/>
    </location>
</feature>